<dbReference type="PANTHER" id="PTHR34220">
    <property type="entry name" value="SENSOR HISTIDINE KINASE YPDA"/>
    <property type="match status" value="1"/>
</dbReference>
<dbReference type="Proteomes" id="UP000190367">
    <property type="component" value="Unassembled WGS sequence"/>
</dbReference>
<name>A0A1T4SZV3_9BACT</name>
<organism evidence="3 4">
    <name type="scientific">Chitinophaga eiseniae</name>
    <dbReference type="NCBI Taxonomy" id="634771"/>
    <lineage>
        <taxon>Bacteria</taxon>
        <taxon>Pseudomonadati</taxon>
        <taxon>Bacteroidota</taxon>
        <taxon>Chitinophagia</taxon>
        <taxon>Chitinophagales</taxon>
        <taxon>Chitinophagaceae</taxon>
        <taxon>Chitinophaga</taxon>
    </lineage>
</organism>
<keyword evidence="3" id="KW-0808">Transferase</keyword>
<gene>
    <name evidence="3" type="ORF">SAMN04488128_103887</name>
</gene>
<keyword evidence="1" id="KW-0812">Transmembrane</keyword>
<dbReference type="InterPro" id="IPR036890">
    <property type="entry name" value="HATPase_C_sf"/>
</dbReference>
<keyword evidence="1" id="KW-0472">Membrane</keyword>
<dbReference type="GO" id="GO:0000155">
    <property type="term" value="F:phosphorelay sensor kinase activity"/>
    <property type="evidence" value="ECO:0007669"/>
    <property type="project" value="InterPro"/>
</dbReference>
<evidence type="ECO:0000313" key="4">
    <source>
        <dbReference type="Proteomes" id="UP000190367"/>
    </source>
</evidence>
<dbReference type="GO" id="GO:0016020">
    <property type="term" value="C:membrane"/>
    <property type="evidence" value="ECO:0007669"/>
    <property type="project" value="InterPro"/>
</dbReference>
<feature type="transmembrane region" description="Helical" evidence="1">
    <location>
        <begin position="130"/>
        <end position="150"/>
    </location>
</feature>
<keyword evidence="4" id="KW-1185">Reference proteome</keyword>
<dbReference type="InterPro" id="IPR050640">
    <property type="entry name" value="Bact_2-comp_sensor_kinase"/>
</dbReference>
<dbReference type="AlphaFoldDB" id="A0A1T4SZV3"/>
<feature type="transmembrane region" description="Helical" evidence="1">
    <location>
        <begin position="75"/>
        <end position="95"/>
    </location>
</feature>
<dbReference type="Pfam" id="PF06580">
    <property type="entry name" value="His_kinase"/>
    <property type="match status" value="1"/>
</dbReference>
<dbReference type="RefSeq" id="WP_078671211.1">
    <property type="nucleotide sequence ID" value="NZ_FUWZ01000003.1"/>
</dbReference>
<feature type="domain" description="Signal transduction histidine kinase internal region" evidence="2">
    <location>
        <begin position="167"/>
        <end position="244"/>
    </location>
</feature>
<dbReference type="InterPro" id="IPR010559">
    <property type="entry name" value="Sig_transdc_His_kin_internal"/>
</dbReference>
<keyword evidence="3" id="KW-0418">Kinase</keyword>
<dbReference type="STRING" id="634771.SAMN04488128_103887"/>
<evidence type="ECO:0000256" key="1">
    <source>
        <dbReference type="SAM" id="Phobius"/>
    </source>
</evidence>
<dbReference type="EMBL" id="FUWZ01000003">
    <property type="protein sequence ID" value="SKA33750.1"/>
    <property type="molecule type" value="Genomic_DNA"/>
</dbReference>
<evidence type="ECO:0000313" key="3">
    <source>
        <dbReference type="EMBL" id="SKA33750.1"/>
    </source>
</evidence>
<proteinExistence type="predicted"/>
<dbReference type="SUPFAM" id="SSF55874">
    <property type="entry name" value="ATPase domain of HSP90 chaperone/DNA topoisomerase II/histidine kinase"/>
    <property type="match status" value="1"/>
</dbReference>
<keyword evidence="1" id="KW-1133">Transmembrane helix</keyword>
<reference evidence="4" key="1">
    <citation type="submission" date="2017-02" db="EMBL/GenBank/DDBJ databases">
        <authorList>
            <person name="Varghese N."/>
            <person name="Submissions S."/>
        </authorList>
    </citation>
    <scope>NUCLEOTIDE SEQUENCE [LARGE SCALE GENOMIC DNA]</scope>
    <source>
        <strain evidence="4">DSM 22224</strain>
    </source>
</reference>
<dbReference type="OrthoDB" id="9809908at2"/>
<evidence type="ECO:0000259" key="2">
    <source>
        <dbReference type="Pfam" id="PF06580"/>
    </source>
</evidence>
<protein>
    <submittedName>
        <fullName evidence="3">Histidine kinase</fullName>
    </submittedName>
</protein>
<sequence>MSDVFRSFRDFLWMLAGWLVLVYSSNLMTLIRFNEKTLRLVHINSVALGFLNFLLFYGCYRRIARPVLEKRRSPWLAGLLLIVLPAFTLLKYSFIQLFFAKDILSRGHQIINHQKVEVYTTLAEYFINGLWNNIVIVVAAFSFCLFRVWLQEEKKRALLQQQQMQAESGFLKMQLNSHFLINSLNSIYSLALMGSPEVVKANKTLTHLLGYMVDQPSDIAYRAPIRDEISYLQDFVTLQRLRTGFHEGIIFHIPDLLPEKNIAPLLLVPFVENAFKHGVSNRPGKPVTITLSCNEQRLLFSVHNYVSGQQRDKTGGIGLDNVRKRLQLLYPDRHQLDIRDTGAEYFSNLVINW</sequence>
<feature type="transmembrane region" description="Helical" evidence="1">
    <location>
        <begin position="43"/>
        <end position="63"/>
    </location>
</feature>
<accession>A0A1T4SZV3</accession>
<feature type="transmembrane region" description="Helical" evidence="1">
    <location>
        <begin position="12"/>
        <end position="31"/>
    </location>
</feature>
<dbReference type="Gene3D" id="3.30.565.10">
    <property type="entry name" value="Histidine kinase-like ATPase, C-terminal domain"/>
    <property type="match status" value="1"/>
</dbReference>
<dbReference type="PANTHER" id="PTHR34220:SF7">
    <property type="entry name" value="SENSOR HISTIDINE KINASE YPDA"/>
    <property type="match status" value="1"/>
</dbReference>